<comment type="caution">
    <text evidence="1">The sequence shown here is derived from an EMBL/GenBank/DDBJ whole genome shotgun (WGS) entry which is preliminary data.</text>
</comment>
<sequence length="322" mass="34758">MRREIVTWSVVAAILLGAFGITVAVLNTTVYSASGFVSSYMDAIMRKDAAGALEIMGGLPEDNEFSDTLLRREAMTDVTDVSVVSDTEVEGIHRVTVQYKIGDTEGRTSFEVESTGVSFGIFPMWEFTSGPLSRLYVTVVGDARFSVNGQDLATAAPDEPTGYLAFVPGNFELSHETTFLEAAPETVALREAGASVPTAVITQPNEHMIQVVQEDVNEGLDACTDQQILQPTGCPFGQAIVDRIVSPPTWSISQYPEVSIRISTRTGEWIVPPTAGAAHLTVDVKSLFDGDVSTFDEDVPFEVSYAVSLLPGDDLLITARYE</sequence>
<accession>A0ABT6KSG3</accession>
<name>A0ABT6KSG3_9MICO</name>
<keyword evidence="2" id="KW-1185">Reference proteome</keyword>
<proteinExistence type="predicted"/>
<organism evidence="1 2">
    <name type="scientific">Antiquaquibacter oligotrophicus</name>
    <dbReference type="NCBI Taxonomy" id="2880260"/>
    <lineage>
        <taxon>Bacteria</taxon>
        <taxon>Bacillati</taxon>
        <taxon>Actinomycetota</taxon>
        <taxon>Actinomycetes</taxon>
        <taxon>Micrococcales</taxon>
        <taxon>Microbacteriaceae</taxon>
        <taxon>Antiquaquibacter</taxon>
    </lineage>
</organism>
<protein>
    <submittedName>
        <fullName evidence="1">Uncharacterized protein</fullName>
    </submittedName>
</protein>
<dbReference type="Proteomes" id="UP001160142">
    <property type="component" value="Unassembled WGS sequence"/>
</dbReference>
<dbReference type="EMBL" id="JARXVQ010000001">
    <property type="protein sequence ID" value="MDH6182438.1"/>
    <property type="molecule type" value="Genomic_DNA"/>
</dbReference>
<evidence type="ECO:0000313" key="2">
    <source>
        <dbReference type="Proteomes" id="UP001160142"/>
    </source>
</evidence>
<dbReference type="RefSeq" id="WP_322134715.1">
    <property type="nucleotide sequence ID" value="NZ_CP085036.1"/>
</dbReference>
<reference evidence="1 2" key="1">
    <citation type="submission" date="2023-04" db="EMBL/GenBank/DDBJ databases">
        <title>Genome Encyclopedia of Bacteria and Archaea VI: Functional Genomics of Type Strains.</title>
        <authorList>
            <person name="Whitman W."/>
        </authorList>
    </citation>
    <scope>NUCLEOTIDE SEQUENCE [LARGE SCALE GENOMIC DNA]</scope>
    <source>
        <strain evidence="1 2">SG_E_30_P1</strain>
    </source>
</reference>
<evidence type="ECO:0000313" key="1">
    <source>
        <dbReference type="EMBL" id="MDH6182438.1"/>
    </source>
</evidence>
<gene>
    <name evidence="1" type="ORF">M2152_002620</name>
</gene>